<keyword evidence="2" id="KW-0596">Phosphopantetheine</keyword>
<sequence>MKIRGHRIEPGEIEHVAVGRPGVVDCAVVPVTDESGDRALCAYIVSGPGFNESALRDALAAELPSYLVPRHLMTVDAIPTSHNGKRDVSRLPKVVRPTGDAVHVAPRDATERRVAEVWARALGVERVGAHDDFFALGGDSIKGVVVLAALREAGFDLSFQELFAHPTVAETAALARPVAHRPEDAAAPSACPHALFDLLSDEDRNLLSADAQDAYPLSTLQAGLLYEVARTGNTALYHDVASYRVRDGLDLAAFRTALGLVAERHTILRTSFHPAGFSTPLQIVHCSVPLSLTVVDLSGTPEPEQDAVLGRFAGEELAREFSMGEPGLVRVVLHRLGDRGYQYSLSYHAAALDGWSASTLHRDLFQTYFSVRGGRGTPLPALVAAYPDFLRLEREAMASESQHAFWTGLLEGAQSTRIPRLTPSGPPGPSGQDGGAEDDGLLVHDTPLPEGLSAAVLRTAARLRLPVKSVLLTAHTAVMGFVAGTDDVLVGYEHSGRPKVAGGEQLAGLFLNTVPFRLRLEDVSWAELVRSVYAAEARMVPHRRYPMGETKRRLGVRGALFESVFNFTHFHLLKDLTRDHGFELVRSRISSRTEFPFRAEFWQDAFSVEVGLALHCHAGAFTAEQAGRIAGYYVNALAALTAHSDERHTARTLLGEDELAPLTEGFAGPREELPPGTLLDVFARQVARRADATAVSHGMQHLDYRELDEESDRVAAFLRHSGVGQGDVVAVPMDRGLPWAVSVLAILKTGAVYLPQEPTDPPERRRWPRRRHPRRPRHRPRPR</sequence>
<dbReference type="Proteomes" id="UP000549009">
    <property type="component" value="Unassembled WGS sequence"/>
</dbReference>
<dbReference type="Pfam" id="PF00550">
    <property type="entry name" value="PP-binding"/>
    <property type="match status" value="1"/>
</dbReference>
<dbReference type="SUPFAM" id="SSF52777">
    <property type="entry name" value="CoA-dependent acyltransferases"/>
    <property type="match status" value="2"/>
</dbReference>
<comment type="caution">
    <text evidence="6">The sequence shown here is derived from an EMBL/GenBank/DDBJ whole genome shotgun (WGS) entry which is preliminary data.</text>
</comment>
<evidence type="ECO:0000313" key="6">
    <source>
        <dbReference type="EMBL" id="MBB5109928.1"/>
    </source>
</evidence>
<dbReference type="Gene3D" id="3.40.50.12780">
    <property type="entry name" value="N-terminal domain of ligase-like"/>
    <property type="match status" value="1"/>
</dbReference>
<dbReference type="InterPro" id="IPR009081">
    <property type="entry name" value="PP-bd_ACP"/>
</dbReference>
<evidence type="ECO:0000256" key="2">
    <source>
        <dbReference type="ARBA" id="ARBA00022450"/>
    </source>
</evidence>
<dbReference type="PANTHER" id="PTHR45527:SF1">
    <property type="entry name" value="FATTY ACID SYNTHASE"/>
    <property type="match status" value="1"/>
</dbReference>
<dbReference type="Gene3D" id="1.10.1200.10">
    <property type="entry name" value="ACP-like"/>
    <property type="match status" value="1"/>
</dbReference>
<dbReference type="GO" id="GO:0043041">
    <property type="term" value="P:amino acid activation for nonribosomal peptide biosynthetic process"/>
    <property type="evidence" value="ECO:0007669"/>
    <property type="project" value="TreeGrafter"/>
</dbReference>
<evidence type="ECO:0000256" key="1">
    <source>
        <dbReference type="ARBA" id="ARBA00001957"/>
    </source>
</evidence>
<dbReference type="PROSITE" id="PS50075">
    <property type="entry name" value="CARRIER"/>
    <property type="match status" value="1"/>
</dbReference>
<organism evidence="6 7">
    <name type="scientific">Streptomyces spectabilis</name>
    <dbReference type="NCBI Taxonomy" id="68270"/>
    <lineage>
        <taxon>Bacteria</taxon>
        <taxon>Bacillati</taxon>
        <taxon>Actinomycetota</taxon>
        <taxon>Actinomycetes</taxon>
        <taxon>Kitasatosporales</taxon>
        <taxon>Streptomycetaceae</taxon>
        <taxon>Streptomyces</taxon>
    </lineage>
</organism>
<dbReference type="Pfam" id="PF13193">
    <property type="entry name" value="AMP-binding_C"/>
    <property type="match status" value="1"/>
</dbReference>
<feature type="region of interest" description="Disordered" evidence="4">
    <location>
        <begin position="754"/>
        <end position="783"/>
    </location>
</feature>
<dbReference type="GO" id="GO:0003824">
    <property type="term" value="F:catalytic activity"/>
    <property type="evidence" value="ECO:0007669"/>
    <property type="project" value="InterPro"/>
</dbReference>
<dbReference type="GO" id="GO:0031177">
    <property type="term" value="F:phosphopantetheine binding"/>
    <property type="evidence" value="ECO:0007669"/>
    <property type="project" value="TreeGrafter"/>
</dbReference>
<evidence type="ECO:0000313" key="7">
    <source>
        <dbReference type="Proteomes" id="UP000549009"/>
    </source>
</evidence>
<feature type="compositionally biased region" description="Basic residues" evidence="4">
    <location>
        <begin position="766"/>
        <end position="783"/>
    </location>
</feature>
<keyword evidence="3" id="KW-0597">Phosphoprotein</keyword>
<dbReference type="GO" id="GO:0044550">
    <property type="term" value="P:secondary metabolite biosynthetic process"/>
    <property type="evidence" value="ECO:0007669"/>
    <property type="project" value="TreeGrafter"/>
</dbReference>
<dbReference type="SUPFAM" id="SSF47336">
    <property type="entry name" value="ACP-like"/>
    <property type="match status" value="1"/>
</dbReference>
<dbReference type="Pfam" id="PF00668">
    <property type="entry name" value="Condensation"/>
    <property type="match status" value="1"/>
</dbReference>
<dbReference type="InterPro" id="IPR025110">
    <property type="entry name" value="AMP-bd_C"/>
</dbReference>
<evidence type="ECO:0000256" key="4">
    <source>
        <dbReference type="SAM" id="MobiDB-lite"/>
    </source>
</evidence>
<dbReference type="InterPro" id="IPR001242">
    <property type="entry name" value="Condensation_dom"/>
</dbReference>
<dbReference type="Gene3D" id="3.30.300.30">
    <property type="match status" value="1"/>
</dbReference>
<dbReference type="Pfam" id="PF00501">
    <property type="entry name" value="AMP-binding"/>
    <property type="match status" value="1"/>
</dbReference>
<dbReference type="InterPro" id="IPR036736">
    <property type="entry name" value="ACP-like_sf"/>
</dbReference>
<dbReference type="RefSeq" id="WP_184926980.1">
    <property type="nucleotide sequence ID" value="NZ_BMSQ01000048.1"/>
</dbReference>
<evidence type="ECO:0000256" key="3">
    <source>
        <dbReference type="ARBA" id="ARBA00022553"/>
    </source>
</evidence>
<reference evidence="6 7" key="1">
    <citation type="submission" date="2020-08" db="EMBL/GenBank/DDBJ databases">
        <title>Genomic Encyclopedia of Type Strains, Phase III (KMG-III): the genomes of soil and plant-associated and newly described type strains.</title>
        <authorList>
            <person name="Whitman W."/>
        </authorList>
    </citation>
    <scope>NUCLEOTIDE SEQUENCE [LARGE SCALE GENOMIC DNA]</scope>
    <source>
        <strain evidence="6 7">CECT 3146</strain>
    </source>
</reference>
<dbReference type="SUPFAM" id="SSF56801">
    <property type="entry name" value="Acetyl-CoA synthetase-like"/>
    <property type="match status" value="2"/>
</dbReference>
<dbReference type="GO" id="GO:0008610">
    <property type="term" value="P:lipid biosynthetic process"/>
    <property type="evidence" value="ECO:0007669"/>
    <property type="project" value="UniProtKB-ARBA"/>
</dbReference>
<dbReference type="InterPro" id="IPR042099">
    <property type="entry name" value="ANL_N_sf"/>
</dbReference>
<dbReference type="InterPro" id="IPR045851">
    <property type="entry name" value="AMP-bd_C_sf"/>
</dbReference>
<dbReference type="AlphaFoldDB" id="A0A7W8B7E7"/>
<dbReference type="Gene3D" id="3.30.559.10">
    <property type="entry name" value="Chloramphenicol acetyltransferase-like domain"/>
    <property type="match status" value="1"/>
</dbReference>
<dbReference type="PANTHER" id="PTHR45527">
    <property type="entry name" value="NONRIBOSOMAL PEPTIDE SYNTHETASE"/>
    <property type="match status" value="1"/>
</dbReference>
<evidence type="ECO:0000259" key="5">
    <source>
        <dbReference type="PROSITE" id="PS50075"/>
    </source>
</evidence>
<gene>
    <name evidence="6" type="ORF">FHS40_009058</name>
</gene>
<dbReference type="FunFam" id="1.10.1200.10:FF:000005">
    <property type="entry name" value="Nonribosomal peptide synthetase 1"/>
    <property type="match status" value="1"/>
</dbReference>
<dbReference type="EMBL" id="JACHJD010000047">
    <property type="protein sequence ID" value="MBB5109928.1"/>
    <property type="molecule type" value="Genomic_DNA"/>
</dbReference>
<dbReference type="InterPro" id="IPR000873">
    <property type="entry name" value="AMP-dep_synth/lig_dom"/>
</dbReference>
<proteinExistence type="predicted"/>
<feature type="domain" description="Carrier" evidence="5">
    <location>
        <begin position="105"/>
        <end position="179"/>
    </location>
</feature>
<name>A0A7W8B7E7_STRST</name>
<comment type="cofactor">
    <cofactor evidence="1">
        <name>pantetheine 4'-phosphate</name>
        <dbReference type="ChEBI" id="CHEBI:47942"/>
    </cofactor>
</comment>
<dbReference type="Gene3D" id="3.30.559.30">
    <property type="entry name" value="Nonribosomal peptide synthetase, condensation domain"/>
    <property type="match status" value="1"/>
</dbReference>
<keyword evidence="7" id="KW-1185">Reference proteome</keyword>
<protein>
    <submittedName>
        <fullName evidence="6">Aryl carrier-like protein</fullName>
    </submittedName>
</protein>
<dbReference type="InterPro" id="IPR023213">
    <property type="entry name" value="CAT-like_dom_sf"/>
</dbReference>
<dbReference type="GO" id="GO:0005737">
    <property type="term" value="C:cytoplasm"/>
    <property type="evidence" value="ECO:0007669"/>
    <property type="project" value="TreeGrafter"/>
</dbReference>
<feature type="region of interest" description="Disordered" evidence="4">
    <location>
        <begin position="417"/>
        <end position="443"/>
    </location>
</feature>
<accession>A0A7W8B7E7</accession>